<dbReference type="GO" id="GO:0004523">
    <property type="term" value="F:RNA-DNA hybrid ribonuclease activity"/>
    <property type="evidence" value="ECO:0007669"/>
    <property type="project" value="InterPro"/>
</dbReference>
<accession>A0A1Y2J4V6</accession>
<dbReference type="InterPro" id="IPR036397">
    <property type="entry name" value="RNaseH_sf"/>
</dbReference>
<feature type="domain" description="RNase H type-1" evidence="1">
    <location>
        <begin position="1"/>
        <end position="88"/>
    </location>
</feature>
<dbReference type="InterPro" id="IPR002156">
    <property type="entry name" value="RNaseH_domain"/>
</dbReference>
<dbReference type="OrthoDB" id="2752996at2759"/>
<keyword evidence="3" id="KW-1185">Reference proteome</keyword>
<dbReference type="EMBL" id="KZ084086">
    <property type="protein sequence ID" value="OSD08367.1"/>
    <property type="molecule type" value="Genomic_DNA"/>
</dbReference>
<dbReference type="Pfam" id="PF00075">
    <property type="entry name" value="RNase_H"/>
    <property type="match status" value="1"/>
</dbReference>
<dbReference type="Proteomes" id="UP000193067">
    <property type="component" value="Unassembled WGS sequence"/>
</dbReference>
<evidence type="ECO:0000259" key="1">
    <source>
        <dbReference type="PROSITE" id="PS50879"/>
    </source>
</evidence>
<dbReference type="GO" id="GO:0003676">
    <property type="term" value="F:nucleic acid binding"/>
    <property type="evidence" value="ECO:0007669"/>
    <property type="project" value="InterPro"/>
</dbReference>
<gene>
    <name evidence="2" type="ORF">PYCCODRAFT_1441281</name>
</gene>
<protein>
    <recommendedName>
        <fullName evidence="1">RNase H type-1 domain-containing protein</fullName>
    </recommendedName>
</protein>
<dbReference type="AlphaFoldDB" id="A0A1Y2J4V6"/>
<dbReference type="PROSITE" id="PS50879">
    <property type="entry name" value="RNASE_H_1"/>
    <property type="match status" value="1"/>
</dbReference>
<dbReference type="Gene3D" id="3.30.420.10">
    <property type="entry name" value="Ribonuclease H-like superfamily/Ribonuclease H"/>
    <property type="match status" value="1"/>
</dbReference>
<dbReference type="InterPro" id="IPR012337">
    <property type="entry name" value="RNaseH-like_sf"/>
</dbReference>
<dbReference type="SUPFAM" id="SSF53098">
    <property type="entry name" value="Ribonuclease H-like"/>
    <property type="match status" value="1"/>
</dbReference>
<evidence type="ECO:0000313" key="3">
    <source>
        <dbReference type="Proteomes" id="UP000193067"/>
    </source>
</evidence>
<proteinExistence type="predicted"/>
<dbReference type="STRING" id="1353009.A0A1Y2J4V6"/>
<organism evidence="2 3">
    <name type="scientific">Trametes coccinea (strain BRFM310)</name>
    <name type="common">Pycnoporus coccineus</name>
    <dbReference type="NCBI Taxonomy" id="1353009"/>
    <lineage>
        <taxon>Eukaryota</taxon>
        <taxon>Fungi</taxon>
        <taxon>Dikarya</taxon>
        <taxon>Basidiomycota</taxon>
        <taxon>Agaricomycotina</taxon>
        <taxon>Agaricomycetes</taxon>
        <taxon>Polyporales</taxon>
        <taxon>Polyporaceae</taxon>
        <taxon>Trametes</taxon>
    </lineage>
</organism>
<reference evidence="2 3" key="1">
    <citation type="journal article" date="2015" name="Biotechnol. Biofuels">
        <title>Enhanced degradation of softwood versus hardwood by the white-rot fungus Pycnoporus coccineus.</title>
        <authorList>
            <person name="Couturier M."/>
            <person name="Navarro D."/>
            <person name="Chevret D."/>
            <person name="Henrissat B."/>
            <person name="Piumi F."/>
            <person name="Ruiz-Duenas F.J."/>
            <person name="Martinez A.T."/>
            <person name="Grigoriev I.V."/>
            <person name="Riley R."/>
            <person name="Lipzen A."/>
            <person name="Berrin J.G."/>
            <person name="Master E.R."/>
            <person name="Rosso M.N."/>
        </authorList>
    </citation>
    <scope>NUCLEOTIDE SEQUENCE [LARGE SCALE GENOMIC DNA]</scope>
    <source>
        <strain evidence="2 3">BRFM310</strain>
    </source>
</reference>
<evidence type="ECO:0000313" key="2">
    <source>
        <dbReference type="EMBL" id="OSD08367.1"/>
    </source>
</evidence>
<name>A0A1Y2J4V6_TRAC3</name>
<sequence>MYLASSRVDISTNLVLETDSKTVMDVLTKHWRKHEDEGFLATKNGHVMAATLAALRQRRAHTAFRWVKGHSGHPRNEGADLLAGLGAAKADADNLDLTIPPSFHVSGASLAFMTQKLAYHAISTHRASKLVPRPSAAVNIERIVDDIQVTCAHLIKDSSVWMALRKKDVTRECRQFMWKVIHDAYMVGRHWLRPSMPDPLRERAVCRVCTDTESMDHILFHCSARGREEIVELLRCAWSHTSRPWPGASWGTMIGAPCLAFEDDKGERLLSIERLWTILATEATHLIWKLRCERVIQNEGREFSADEITNRWYASINRRLTVDRLAAAKFLGKRALKLDVVEATWYPILDRSNGLPLNWVGEGGVLVGIRRGQG</sequence>